<evidence type="ECO:0000313" key="4">
    <source>
        <dbReference type="Proteomes" id="UP000245839"/>
    </source>
</evidence>
<dbReference type="AlphaFoldDB" id="A0A2Y9AF75"/>
<keyword evidence="4" id="KW-1185">Reference proteome</keyword>
<feature type="compositionally biased region" description="Gly residues" evidence="1">
    <location>
        <begin position="105"/>
        <end position="126"/>
    </location>
</feature>
<dbReference type="Proteomes" id="UP000251571">
    <property type="component" value="Unassembled WGS sequence"/>
</dbReference>
<reference evidence="2 4" key="3">
    <citation type="submission" date="2018-03" db="EMBL/GenBank/DDBJ databases">
        <title>Genomic Encyclopedia of Archaeal and Bacterial Type Strains, Phase II (KMG-II): from individual species to whole genera.</title>
        <authorList>
            <person name="Goeker M."/>
        </authorList>
    </citation>
    <scope>NUCLEOTIDE SEQUENCE [LARGE SCALE GENOMIC DNA]</scope>
    <source>
        <strain evidence="2 4">DSM 25227</strain>
    </source>
</reference>
<evidence type="ECO:0000313" key="2">
    <source>
        <dbReference type="EMBL" id="PWJ20819.1"/>
    </source>
</evidence>
<evidence type="ECO:0000313" key="3">
    <source>
        <dbReference type="EMBL" id="SSA41229.1"/>
    </source>
</evidence>
<reference evidence="5" key="2">
    <citation type="submission" date="2016-10" db="EMBL/GenBank/DDBJ databases">
        <authorList>
            <person name="Varghese N."/>
            <person name="Submissions S."/>
        </authorList>
    </citation>
    <scope>NUCLEOTIDE SEQUENCE [LARGE SCALE GENOMIC DNA]</scope>
    <source>
        <strain evidence="5">DSM 25227</strain>
    </source>
</reference>
<dbReference type="EMBL" id="UETC01000002">
    <property type="protein sequence ID" value="SSA41229.1"/>
    <property type="molecule type" value="Genomic_DNA"/>
</dbReference>
<feature type="compositionally biased region" description="Low complexity" evidence="1">
    <location>
        <begin position="1"/>
        <end position="23"/>
    </location>
</feature>
<protein>
    <submittedName>
        <fullName evidence="3">Uncharacterized protein</fullName>
    </submittedName>
</protein>
<proteinExistence type="predicted"/>
<dbReference type="EMBL" id="QGDJ01000002">
    <property type="protein sequence ID" value="PWJ20819.1"/>
    <property type="molecule type" value="Genomic_DNA"/>
</dbReference>
<accession>A0A2Y9AF75</accession>
<gene>
    <name evidence="2" type="ORF">BCF38_10265</name>
    <name evidence="3" type="ORF">SAMN05421539_10265</name>
</gene>
<dbReference type="Proteomes" id="UP000245839">
    <property type="component" value="Unassembled WGS sequence"/>
</dbReference>
<feature type="region of interest" description="Disordered" evidence="1">
    <location>
        <begin position="1"/>
        <end position="227"/>
    </location>
</feature>
<evidence type="ECO:0000256" key="1">
    <source>
        <dbReference type="SAM" id="MobiDB-lite"/>
    </source>
</evidence>
<evidence type="ECO:0000313" key="5">
    <source>
        <dbReference type="Proteomes" id="UP000251571"/>
    </source>
</evidence>
<feature type="compositionally biased region" description="Basic and acidic residues" evidence="1">
    <location>
        <begin position="90"/>
        <end position="103"/>
    </location>
</feature>
<name>A0A2Y9AF75_9RHOB</name>
<reference evidence="3" key="1">
    <citation type="submission" date="2016-10" db="EMBL/GenBank/DDBJ databases">
        <authorList>
            <person name="Cai Z."/>
        </authorList>
    </citation>
    <scope>NUCLEOTIDE SEQUENCE [LARGE SCALE GENOMIC DNA]</scope>
    <source>
        <strain evidence="3">DSM 25227</strain>
    </source>
</reference>
<sequence length="227" mass="23699">MRGCRSRGPCAARRRPAPCAASSWWKTWPRPGPGCGMSSGRRSPGARWIAPRRWRGASGAGHALRSVGRRPEPAGRERRDPAARSKKGGPVHDLRLGDGDVGRCEAGGGALRGGGWRPSEGDGWGAAGAPAAADDARPPRPVAAHRAAHHGAFPPDRADGGGSATDRAGEARARVNRTGPADRGGGARPWVRRDHGGRAYQGDLPEAGISSRADAARHATRLGLREE</sequence>
<feature type="compositionally biased region" description="Basic and acidic residues" evidence="1">
    <location>
        <begin position="69"/>
        <end position="83"/>
    </location>
</feature>
<feature type="compositionally biased region" description="Low complexity" evidence="1">
    <location>
        <begin position="142"/>
        <end position="155"/>
    </location>
</feature>
<organism evidence="3 5">
    <name type="scientific">Jannaschia seohaensis</name>
    <dbReference type="NCBI Taxonomy" id="475081"/>
    <lineage>
        <taxon>Bacteria</taxon>
        <taxon>Pseudomonadati</taxon>
        <taxon>Pseudomonadota</taxon>
        <taxon>Alphaproteobacteria</taxon>
        <taxon>Rhodobacterales</taxon>
        <taxon>Roseobacteraceae</taxon>
        <taxon>Jannaschia</taxon>
    </lineage>
</organism>